<dbReference type="Proteomes" id="UP000004699">
    <property type="component" value="Unassembled WGS sequence"/>
</dbReference>
<dbReference type="EMBL" id="DS999411">
    <property type="protein sequence ID" value="EED35937.1"/>
    <property type="molecule type" value="Genomic_DNA"/>
</dbReference>
<organism evidence="1 2">
    <name type="scientific">Luminiphilus syltensis NOR5-1B</name>
    <dbReference type="NCBI Taxonomy" id="565045"/>
    <lineage>
        <taxon>Bacteria</taxon>
        <taxon>Pseudomonadati</taxon>
        <taxon>Pseudomonadota</taxon>
        <taxon>Gammaproteobacteria</taxon>
        <taxon>Cellvibrionales</taxon>
        <taxon>Halieaceae</taxon>
        <taxon>Luminiphilus</taxon>
    </lineage>
</organism>
<proteinExistence type="predicted"/>
<dbReference type="STRING" id="565045.NOR51B_1885"/>
<protein>
    <submittedName>
        <fullName evidence="1">Uncharacterized protein</fullName>
    </submittedName>
</protein>
<sequence length="67" mass="7479">MCELTGRLVYSKEQGHNSQWARIEASAPKIDRTPHALRTGVRVSEIAEGRVEGVKTSERQRMEATAV</sequence>
<dbReference type="Gene3D" id="1.10.10.10">
    <property type="entry name" value="Winged helix-like DNA-binding domain superfamily/Winged helix DNA-binding domain"/>
    <property type="match status" value="1"/>
</dbReference>
<gene>
    <name evidence="1" type="ORF">NOR51B_1885</name>
</gene>
<dbReference type="RefSeq" id="WP_009020682.1">
    <property type="nucleotide sequence ID" value="NZ_DS999411.1"/>
</dbReference>
<evidence type="ECO:0000313" key="1">
    <source>
        <dbReference type="EMBL" id="EED35937.1"/>
    </source>
</evidence>
<evidence type="ECO:0000313" key="2">
    <source>
        <dbReference type="Proteomes" id="UP000004699"/>
    </source>
</evidence>
<reference evidence="2" key="1">
    <citation type="journal article" date="2013" name="BMC Microbiol.">
        <title>Taxonomy and evolution of bacteriochlorophyll a-containing members of the OM60/NOR5 clade of marine gammaproteobacteria: description of Luminiphilus syltensis gen. nov., sp. nov., reclassification of Haliea rubra as Pseudohaliea rubra gen. nov., comb. nov., and emendation of Chromatocurvus halotolerans.</title>
        <authorList>
            <person name="Spring S."/>
            <person name="Riedel T."/>
            <person name="Sproer C."/>
            <person name="Yan S."/>
            <person name="Harder J."/>
            <person name="Fuchs B.M."/>
        </authorList>
    </citation>
    <scope>NUCLEOTIDE SEQUENCE [LARGE SCALE GENOMIC DNA]</scope>
    <source>
        <strain evidence="2">NOR51-B</strain>
    </source>
</reference>
<dbReference type="HOGENOM" id="CLU_2807285_0_0_6"/>
<name>B8KV89_9GAMM</name>
<dbReference type="AlphaFoldDB" id="B8KV89"/>
<dbReference type="InterPro" id="IPR036388">
    <property type="entry name" value="WH-like_DNA-bd_sf"/>
</dbReference>
<keyword evidence="2" id="KW-1185">Reference proteome</keyword>
<dbReference type="OrthoDB" id="7064550at2"/>
<accession>B8KV89</accession>